<accession>A0A1H3T4C2</accession>
<dbReference type="Gene3D" id="3.40.190.10">
    <property type="entry name" value="Periplasmic binding protein-like II"/>
    <property type="match status" value="2"/>
</dbReference>
<feature type="domain" description="PBP" evidence="5">
    <location>
        <begin position="26"/>
        <end position="332"/>
    </location>
</feature>
<gene>
    <name evidence="6" type="ORF">SAMN05216554_3987</name>
</gene>
<dbReference type="InterPro" id="IPR050962">
    <property type="entry name" value="Phosphate-bind_PstS"/>
</dbReference>
<evidence type="ECO:0000256" key="3">
    <source>
        <dbReference type="SAM" id="Phobius"/>
    </source>
</evidence>
<dbReference type="InterPro" id="IPR024370">
    <property type="entry name" value="PBP_domain"/>
</dbReference>
<name>A0A1H3T4C2_9MICO</name>
<feature type="chain" id="PRO_5011501932" evidence="4">
    <location>
        <begin position="29"/>
        <end position="551"/>
    </location>
</feature>
<dbReference type="SUPFAM" id="SSF53850">
    <property type="entry name" value="Periplasmic binding protein-like II"/>
    <property type="match status" value="1"/>
</dbReference>
<protein>
    <submittedName>
        <fullName evidence="6">Phosphate ABC transporter, phosphate-binding protein</fullName>
    </submittedName>
</protein>
<proteinExistence type="inferred from homology"/>
<reference evidence="6 7" key="1">
    <citation type="submission" date="2016-10" db="EMBL/GenBank/DDBJ databases">
        <authorList>
            <person name="de Groot N.N."/>
        </authorList>
    </citation>
    <scope>NUCLEOTIDE SEQUENCE [LARGE SCALE GENOMIC DNA]</scope>
    <source>
        <strain evidence="6 7">CGMCC 4.3491</strain>
    </source>
</reference>
<feature type="transmembrane region" description="Helical" evidence="3">
    <location>
        <begin position="517"/>
        <end position="535"/>
    </location>
</feature>
<evidence type="ECO:0000313" key="6">
    <source>
        <dbReference type="EMBL" id="SDZ45183.1"/>
    </source>
</evidence>
<keyword evidence="7" id="KW-1185">Reference proteome</keyword>
<dbReference type="AlphaFoldDB" id="A0A1H3T4C2"/>
<evidence type="ECO:0000259" key="5">
    <source>
        <dbReference type="Pfam" id="PF12849"/>
    </source>
</evidence>
<keyword evidence="3" id="KW-0812">Transmembrane</keyword>
<dbReference type="PANTHER" id="PTHR42996">
    <property type="entry name" value="PHOSPHATE-BINDING PROTEIN PSTS"/>
    <property type="match status" value="1"/>
</dbReference>
<dbReference type="Proteomes" id="UP000198891">
    <property type="component" value="Unassembled WGS sequence"/>
</dbReference>
<feature type="signal peptide" evidence="4">
    <location>
        <begin position="1"/>
        <end position="28"/>
    </location>
</feature>
<dbReference type="STRING" id="381665.SAMN05216554_3987"/>
<feature type="compositionally biased region" description="Low complexity" evidence="2">
    <location>
        <begin position="449"/>
        <end position="473"/>
    </location>
</feature>
<evidence type="ECO:0000256" key="4">
    <source>
        <dbReference type="SAM" id="SignalP"/>
    </source>
</evidence>
<sequence>MTRRRLSATIAALLGLSLVLTGSLSAAAASYPRISGNGSSWAGAAIDQWRADVAAQGVTIDFTNDGSSAGRKNFAQEISDFAVSEIPYDGDTADPQDTARPSSPYAMLPIVAGGTSFMYNLPVDGSRFEDLKLSQDALAGIFTGGITRWNDPAIAVENPGVNLPDNQITVVVRSDGSGATAQFTLWMKRAFPDKYAALCARAGCDPAHATSYFPYQGLSNFTAQSQSNGVTTYTSGTEYTINYDEYAYPLGLGFPVAKVKNAAGFYTVPTAPAVAVALTQAIINTDASSPNYLSQDLSNVYGYGDPRSYPMSAYSYLLVPAAERGLFDAAKGATLAYYANYSLCEGQQKMGDLGYSPLPMNLVLAALDQVRKIPGVDADTAASMDATTNGALHGGGNPCNNPTFRPGDSPSQNVLVETAPFPDGCDAACQAPWTGIPSGSGPTYETTTDPNAPAAGGAPDAAANGPAAGAANNAAGSCDPNTGICANAGAAAGSGGTVKTVPTVLASSTGWAGPQSLMIIIGLLILTLIVGPPLVNRLLNGRGRRAPGERS</sequence>
<dbReference type="RefSeq" id="WP_092557053.1">
    <property type="nucleotide sequence ID" value="NZ_FNPZ01000004.1"/>
</dbReference>
<dbReference type="OrthoDB" id="9801510at2"/>
<feature type="region of interest" description="Disordered" evidence="2">
    <location>
        <begin position="436"/>
        <end position="473"/>
    </location>
</feature>
<dbReference type="EMBL" id="FNPZ01000004">
    <property type="protein sequence ID" value="SDZ45183.1"/>
    <property type="molecule type" value="Genomic_DNA"/>
</dbReference>
<organism evidence="6 7">
    <name type="scientific">Herbiconiux ginsengi</name>
    <dbReference type="NCBI Taxonomy" id="381665"/>
    <lineage>
        <taxon>Bacteria</taxon>
        <taxon>Bacillati</taxon>
        <taxon>Actinomycetota</taxon>
        <taxon>Actinomycetes</taxon>
        <taxon>Micrococcales</taxon>
        <taxon>Microbacteriaceae</taxon>
        <taxon>Herbiconiux</taxon>
    </lineage>
</organism>
<comment type="similarity">
    <text evidence="1">Belongs to the PstS family.</text>
</comment>
<evidence type="ECO:0000256" key="2">
    <source>
        <dbReference type="SAM" id="MobiDB-lite"/>
    </source>
</evidence>
<evidence type="ECO:0000256" key="1">
    <source>
        <dbReference type="ARBA" id="ARBA00008725"/>
    </source>
</evidence>
<dbReference type="Pfam" id="PF12849">
    <property type="entry name" value="PBP_like_2"/>
    <property type="match status" value="1"/>
</dbReference>
<keyword evidence="3" id="KW-1133">Transmembrane helix</keyword>
<keyword evidence="4" id="KW-0732">Signal</keyword>
<dbReference type="PANTHER" id="PTHR42996:SF1">
    <property type="entry name" value="PHOSPHATE-BINDING PROTEIN PSTS"/>
    <property type="match status" value="1"/>
</dbReference>
<evidence type="ECO:0000313" key="7">
    <source>
        <dbReference type="Proteomes" id="UP000198891"/>
    </source>
</evidence>
<keyword evidence="3" id="KW-0472">Membrane</keyword>